<dbReference type="InterPro" id="IPR020843">
    <property type="entry name" value="ER"/>
</dbReference>
<keyword evidence="9" id="KW-1185">Reference proteome</keyword>
<comment type="similarity">
    <text evidence="2 6">Belongs to the zinc-containing alcohol dehydrogenase family.</text>
</comment>
<dbReference type="GO" id="GO:0016616">
    <property type="term" value="F:oxidoreductase activity, acting on the CH-OH group of donors, NAD or NADP as acceptor"/>
    <property type="evidence" value="ECO:0007669"/>
    <property type="project" value="UniProtKB-ARBA"/>
</dbReference>
<evidence type="ECO:0000256" key="6">
    <source>
        <dbReference type="RuleBase" id="RU361277"/>
    </source>
</evidence>
<evidence type="ECO:0000256" key="2">
    <source>
        <dbReference type="ARBA" id="ARBA00008072"/>
    </source>
</evidence>
<dbReference type="InterPro" id="IPR002328">
    <property type="entry name" value="ADH_Zn_CS"/>
</dbReference>
<dbReference type="HOGENOM" id="CLU_026673_11_3_5"/>
<dbReference type="STRING" id="323097.Nham_1928"/>
<evidence type="ECO:0000256" key="1">
    <source>
        <dbReference type="ARBA" id="ARBA00001947"/>
    </source>
</evidence>
<feature type="domain" description="Enoyl reductase (ER)" evidence="7">
    <location>
        <begin position="33"/>
        <end position="368"/>
    </location>
</feature>
<keyword evidence="3 6" id="KW-0479">Metal-binding</keyword>
<dbReference type="InterPro" id="IPR011032">
    <property type="entry name" value="GroES-like_sf"/>
</dbReference>
<keyword evidence="5" id="KW-0560">Oxidoreductase</keyword>
<reference evidence="8 9" key="1">
    <citation type="submission" date="2006-03" db="EMBL/GenBank/DDBJ databases">
        <title>Complete sequence of chromosome of Nitrobacter hamburgensis X14.</title>
        <authorList>
            <consortium name="US DOE Joint Genome Institute"/>
            <person name="Copeland A."/>
            <person name="Lucas S."/>
            <person name="Lapidus A."/>
            <person name="Barry K."/>
            <person name="Detter J.C."/>
            <person name="Glavina del Rio T."/>
            <person name="Hammon N."/>
            <person name="Israni S."/>
            <person name="Dalin E."/>
            <person name="Tice H."/>
            <person name="Pitluck S."/>
            <person name="Chain P."/>
            <person name="Malfatti S."/>
            <person name="Shin M."/>
            <person name="Vergez L."/>
            <person name="Schmutz J."/>
            <person name="Larimer F."/>
            <person name="Land M."/>
            <person name="Hauser L."/>
            <person name="Kyrpides N."/>
            <person name="Ivanova N."/>
            <person name="Ward B."/>
            <person name="Arp D."/>
            <person name="Klotz M."/>
            <person name="Stein L."/>
            <person name="O'Mullan G."/>
            <person name="Starkenburg S."/>
            <person name="Sayavedra L."/>
            <person name="Poret-Peterson A.T."/>
            <person name="Gentry M.E."/>
            <person name="Bruce D."/>
            <person name="Richardson P."/>
        </authorList>
    </citation>
    <scope>NUCLEOTIDE SEQUENCE [LARGE SCALE GENOMIC DNA]</scope>
    <source>
        <strain evidence="9">DSM 10229 / NCIMB 13809 / X14</strain>
    </source>
</reference>
<dbReference type="Gene3D" id="3.90.180.10">
    <property type="entry name" value="Medium-chain alcohol dehydrogenases, catalytic domain"/>
    <property type="match status" value="1"/>
</dbReference>
<dbReference type="InterPro" id="IPR013154">
    <property type="entry name" value="ADH-like_N"/>
</dbReference>
<evidence type="ECO:0000313" key="9">
    <source>
        <dbReference type="Proteomes" id="UP000001953"/>
    </source>
</evidence>
<dbReference type="PANTHER" id="PTHR42813:SF4">
    <property type="entry name" value="NADP-DEPENDENT ISOPROPANOL DEHYDROGENASE"/>
    <property type="match status" value="1"/>
</dbReference>
<evidence type="ECO:0000256" key="3">
    <source>
        <dbReference type="ARBA" id="ARBA00022723"/>
    </source>
</evidence>
<evidence type="ECO:0000256" key="5">
    <source>
        <dbReference type="ARBA" id="ARBA00023002"/>
    </source>
</evidence>
<keyword evidence="4 6" id="KW-0862">Zinc</keyword>
<dbReference type="Proteomes" id="UP000001953">
    <property type="component" value="Chromosome"/>
</dbReference>
<dbReference type="GO" id="GO:0008270">
    <property type="term" value="F:zinc ion binding"/>
    <property type="evidence" value="ECO:0007669"/>
    <property type="project" value="InterPro"/>
</dbReference>
<sequence>MIEIKVRRGGAAFIDTKQPFGSEHPMKALVYHGPGHKELDDRPKPEIRSAGDAIVKMVKTTICGTDLHILKGDVPTCTPGRILGHEGVGIIDSVGAGVTTFKLGDRVLISCISSCGKCEYCRRGLYSHCTTGGWILGNEIDGTQAEYVRTPHADTSLYRIPADADEEALVMLSDILPTGFECGVLNGKVAPGSTVAIVGSGPIGLAALLTAQFYSPAELIMIDLDDKRLKIAKIFGATHTINSASGKAADKVKALTGGKGVDTAIEAVGVPATFVLCQDIVAPGGIIANIGVHGSKVDLHLERLWSHNISITTRLVDTVTTPMLLKTVQSNKINPAQLITHRFPLDQILKAYDTFSRAADTGALKVIITA</sequence>
<dbReference type="SMART" id="SM00829">
    <property type="entry name" value="PKS_ER"/>
    <property type="match status" value="1"/>
</dbReference>
<dbReference type="SUPFAM" id="SSF51735">
    <property type="entry name" value="NAD(P)-binding Rossmann-fold domains"/>
    <property type="match status" value="1"/>
</dbReference>
<gene>
    <name evidence="8" type="ordered locus">Nham_1928</name>
</gene>
<evidence type="ECO:0000259" key="7">
    <source>
        <dbReference type="SMART" id="SM00829"/>
    </source>
</evidence>
<evidence type="ECO:0000256" key="4">
    <source>
        <dbReference type="ARBA" id="ARBA00022833"/>
    </source>
</evidence>
<dbReference type="AlphaFoldDB" id="Q1QM12"/>
<dbReference type="PROSITE" id="PS00059">
    <property type="entry name" value="ADH_ZINC"/>
    <property type="match status" value="1"/>
</dbReference>
<evidence type="ECO:0000313" key="8">
    <source>
        <dbReference type="EMBL" id="ABE62735.1"/>
    </source>
</evidence>
<dbReference type="InterPro" id="IPR036291">
    <property type="entry name" value="NAD(P)-bd_dom_sf"/>
</dbReference>
<organism evidence="8 9">
    <name type="scientific">Nitrobacter hamburgensis (strain DSM 10229 / NCIMB 13809 / X14)</name>
    <dbReference type="NCBI Taxonomy" id="323097"/>
    <lineage>
        <taxon>Bacteria</taxon>
        <taxon>Pseudomonadati</taxon>
        <taxon>Pseudomonadota</taxon>
        <taxon>Alphaproteobacteria</taxon>
        <taxon>Hyphomicrobiales</taxon>
        <taxon>Nitrobacteraceae</taxon>
        <taxon>Nitrobacter</taxon>
    </lineage>
</organism>
<accession>Q1QM12</accession>
<dbReference type="Gene3D" id="3.40.50.720">
    <property type="entry name" value="NAD(P)-binding Rossmann-like Domain"/>
    <property type="match status" value="1"/>
</dbReference>
<dbReference type="CDD" id="cd08286">
    <property type="entry name" value="FDH_like_ADH2"/>
    <property type="match status" value="1"/>
</dbReference>
<dbReference type="EMBL" id="CP000319">
    <property type="protein sequence ID" value="ABE62735.1"/>
    <property type="molecule type" value="Genomic_DNA"/>
</dbReference>
<name>Q1QM12_NITHX</name>
<comment type="cofactor">
    <cofactor evidence="1 6">
        <name>Zn(2+)</name>
        <dbReference type="ChEBI" id="CHEBI:29105"/>
    </cofactor>
</comment>
<dbReference type="InterPro" id="IPR013149">
    <property type="entry name" value="ADH-like_C"/>
</dbReference>
<dbReference type="SUPFAM" id="SSF50129">
    <property type="entry name" value="GroES-like"/>
    <property type="match status" value="1"/>
</dbReference>
<proteinExistence type="inferred from homology"/>
<protein>
    <submittedName>
        <fullName evidence="8">Alcohol dehydrogenase, zinc-binding protein</fullName>
    </submittedName>
</protein>
<dbReference type="Pfam" id="PF00107">
    <property type="entry name" value="ADH_zinc_N"/>
    <property type="match status" value="1"/>
</dbReference>
<dbReference type="KEGG" id="nha:Nham_1928"/>
<dbReference type="eggNOG" id="COG1063">
    <property type="taxonomic scope" value="Bacteria"/>
</dbReference>
<dbReference type="PANTHER" id="PTHR42813">
    <property type="entry name" value="ZINC-TYPE ALCOHOL DEHYDROGENASE-LIKE"/>
    <property type="match status" value="1"/>
</dbReference>
<dbReference type="Pfam" id="PF08240">
    <property type="entry name" value="ADH_N"/>
    <property type="match status" value="1"/>
</dbReference>